<accession>A0A0C1FXX5</accession>
<evidence type="ECO:0000256" key="1">
    <source>
        <dbReference type="SAM" id="Phobius"/>
    </source>
</evidence>
<proteinExistence type="predicted"/>
<dbReference type="AlphaFoldDB" id="A0A0C1FXX5"/>
<organism evidence="2 3">
    <name type="scientific">Pedobacter kyungheensis</name>
    <dbReference type="NCBI Taxonomy" id="1069985"/>
    <lineage>
        <taxon>Bacteria</taxon>
        <taxon>Pseudomonadati</taxon>
        <taxon>Bacteroidota</taxon>
        <taxon>Sphingobacteriia</taxon>
        <taxon>Sphingobacteriales</taxon>
        <taxon>Sphingobacteriaceae</taxon>
        <taxon>Pedobacter</taxon>
    </lineage>
</organism>
<gene>
    <name evidence="2" type="ORF">OC25_02790</name>
</gene>
<keyword evidence="3" id="KW-1185">Reference proteome</keyword>
<protein>
    <submittedName>
        <fullName evidence="2">Uncharacterized protein</fullName>
    </submittedName>
</protein>
<evidence type="ECO:0000313" key="2">
    <source>
        <dbReference type="EMBL" id="KIA96663.1"/>
    </source>
</evidence>
<dbReference type="EMBL" id="JSYN01000002">
    <property type="protein sequence ID" value="KIA96663.1"/>
    <property type="molecule type" value="Genomic_DNA"/>
</dbReference>
<keyword evidence="1" id="KW-1133">Transmembrane helix</keyword>
<evidence type="ECO:0000313" key="3">
    <source>
        <dbReference type="Proteomes" id="UP000031246"/>
    </source>
</evidence>
<feature type="transmembrane region" description="Helical" evidence="1">
    <location>
        <begin position="34"/>
        <end position="55"/>
    </location>
</feature>
<comment type="caution">
    <text evidence="2">The sequence shown here is derived from an EMBL/GenBank/DDBJ whole genome shotgun (WGS) entry which is preliminary data.</text>
</comment>
<keyword evidence="1" id="KW-0812">Transmembrane</keyword>
<dbReference type="Proteomes" id="UP000031246">
    <property type="component" value="Unassembled WGS sequence"/>
</dbReference>
<sequence>MQARIAGDGFMFYLGNWLKRPILPLYFYDLGPHFLWLVCIALLTSTSAFIPFVANDLTKFTELACKQVNSCLAVNLVVFQVFIWLRS</sequence>
<reference evidence="2 3" key="1">
    <citation type="submission" date="2014-10" db="EMBL/GenBank/DDBJ databases">
        <title>Pedobacter Kyungheensis.</title>
        <authorList>
            <person name="Anderson B.M."/>
            <person name="Newman J.D."/>
        </authorList>
    </citation>
    <scope>NUCLEOTIDE SEQUENCE [LARGE SCALE GENOMIC DNA]</scope>
    <source>
        <strain evidence="2 3">KACC 16221</strain>
    </source>
</reference>
<keyword evidence="1" id="KW-0472">Membrane</keyword>
<feature type="transmembrane region" description="Helical" evidence="1">
    <location>
        <begin position="67"/>
        <end position="85"/>
    </location>
</feature>
<name>A0A0C1FXX5_9SPHI</name>